<dbReference type="SUPFAM" id="SSF52777">
    <property type="entry name" value="CoA-dependent acyltransferases"/>
    <property type="match status" value="1"/>
</dbReference>
<sequence>MTVTGFTNREYNHYPLAVQAFPGSELGLRVEFDTDVFDTASIETLVKRLQAVWAAMASDPGGGSRRSMCCSLLS</sequence>
<name>X7YMT3_MYCXE</name>
<dbReference type="AlphaFoldDB" id="X7YMT3"/>
<dbReference type="Gene3D" id="3.30.559.30">
    <property type="entry name" value="Nonribosomal peptide synthetase, condensation domain"/>
    <property type="match status" value="1"/>
</dbReference>
<dbReference type="GO" id="GO:0016853">
    <property type="term" value="F:isomerase activity"/>
    <property type="evidence" value="ECO:0007669"/>
    <property type="project" value="UniProtKB-KW"/>
</dbReference>
<dbReference type="EC" id="5.1.1.-" evidence="1"/>
<evidence type="ECO:0000313" key="1">
    <source>
        <dbReference type="EMBL" id="EUA07783.1"/>
    </source>
</evidence>
<dbReference type="EMBL" id="JAOB01000092">
    <property type="protein sequence ID" value="EUA07783.1"/>
    <property type="molecule type" value="Genomic_DNA"/>
</dbReference>
<comment type="caution">
    <text evidence="1">The sequence shown here is derived from an EMBL/GenBank/DDBJ whole genome shotgun (WGS) entry which is preliminary data.</text>
</comment>
<dbReference type="PATRIC" id="fig|1299334.3.peg.9652"/>
<keyword evidence="1" id="KW-0413">Isomerase</keyword>
<gene>
    <name evidence="1" type="ORF">I553_9109</name>
</gene>
<reference evidence="1" key="1">
    <citation type="submission" date="2014-01" db="EMBL/GenBank/DDBJ databases">
        <authorList>
            <person name="Brown-Elliot B."/>
            <person name="Wallace R."/>
            <person name="Lenaerts A."/>
            <person name="Ordway D."/>
            <person name="DeGroote M.A."/>
            <person name="Parker T."/>
            <person name="Sizemore C."/>
            <person name="Tallon L.J."/>
            <person name="Sadzewicz L.K."/>
            <person name="Sengamalay N."/>
            <person name="Fraser C.M."/>
            <person name="Hine E."/>
            <person name="Shefchek K.A."/>
            <person name="Das S.P."/>
            <person name="Tettelin H."/>
        </authorList>
    </citation>
    <scope>NUCLEOTIDE SEQUENCE [LARGE SCALE GENOMIC DNA]</scope>
    <source>
        <strain evidence="1">4042</strain>
    </source>
</reference>
<accession>X7YMT3</accession>
<protein>
    <submittedName>
        <fullName evidence="1">Linear gramicidin synthetase subunit C domain protein</fullName>
        <ecNumber evidence="1">5.1.1.-</ecNumber>
    </submittedName>
</protein>
<organism evidence="1">
    <name type="scientific">Mycobacterium xenopi 4042</name>
    <dbReference type="NCBI Taxonomy" id="1299334"/>
    <lineage>
        <taxon>Bacteria</taxon>
        <taxon>Bacillati</taxon>
        <taxon>Actinomycetota</taxon>
        <taxon>Actinomycetes</taxon>
        <taxon>Mycobacteriales</taxon>
        <taxon>Mycobacteriaceae</taxon>
        <taxon>Mycobacterium</taxon>
    </lineage>
</organism>
<proteinExistence type="predicted"/>